<evidence type="ECO:0000313" key="1">
    <source>
        <dbReference type="EMBL" id="AKS41706.1"/>
    </source>
</evidence>
<dbReference type="PANTHER" id="PTHR48098:SF1">
    <property type="entry name" value="DIACYLGLYCEROL ACYLTRANSFERASE_MYCOLYLTRANSFERASE AG85A"/>
    <property type="match status" value="1"/>
</dbReference>
<sequence length="347" mass="38714">MPLRPAAPRRTGRLSWLELDSVRLEGNPLGDSHRRVHPVYLPAGYDESDRRYPVLFCLAAYTSAGPAQVNWRNQGENVPARLDRLIDEGRMPPVIVVFPDCYTSLGGNQYVNSPAIGAYADHLVDELLPEVDRNFRTIPEPAARGVFGKSSGGFGALHLAMSHPGHFAAVASHAGDCGFDRVYLRDFPVAAGVFARYNRDLEAFVRSFWRAKRPGGADFHALMVLCLAASYSPSNDQPLGLSLPFDLRTCALDEEVWARWLSFDPLVRIEQDHAHLRELSGLWVDVGSRDQYFIQYGTRAFIDRLEALGVEHVYEEFDGTHSGIDWRLDHSLPWLVARLKAASGDSI</sequence>
<keyword evidence="2" id="KW-1185">Reference proteome</keyword>
<dbReference type="SUPFAM" id="SSF53474">
    <property type="entry name" value="alpha/beta-Hydrolases"/>
    <property type="match status" value="1"/>
</dbReference>
<dbReference type="AlphaFoldDB" id="A0A0K0XVR3"/>
<dbReference type="PANTHER" id="PTHR48098">
    <property type="entry name" value="ENTEROCHELIN ESTERASE-RELATED"/>
    <property type="match status" value="1"/>
</dbReference>
<dbReference type="Pfam" id="PF00756">
    <property type="entry name" value="Esterase"/>
    <property type="match status" value="1"/>
</dbReference>
<dbReference type="Gene3D" id="3.40.50.1820">
    <property type="entry name" value="alpha/beta hydrolase"/>
    <property type="match status" value="1"/>
</dbReference>
<dbReference type="InterPro" id="IPR050583">
    <property type="entry name" value="Mycobacterial_A85_antigen"/>
</dbReference>
<gene>
    <name evidence="1" type="ORF">WM2015_1334</name>
</gene>
<reference evidence="1 2" key="1">
    <citation type="submission" date="2015-07" db="EMBL/GenBank/DDBJ databases">
        <authorList>
            <person name="Noorani M."/>
        </authorList>
    </citation>
    <scope>NUCLEOTIDE SEQUENCE [LARGE SCALE GENOMIC DNA]</scope>
    <source>
        <strain evidence="1 2">KCTC 42284</strain>
    </source>
</reference>
<proteinExistence type="predicted"/>
<dbReference type="GO" id="GO:0016747">
    <property type="term" value="F:acyltransferase activity, transferring groups other than amino-acyl groups"/>
    <property type="evidence" value="ECO:0007669"/>
    <property type="project" value="TreeGrafter"/>
</dbReference>
<dbReference type="InterPro" id="IPR000801">
    <property type="entry name" value="Esterase-like"/>
</dbReference>
<dbReference type="STRING" id="1579979.WM2015_1334"/>
<dbReference type="KEGG" id="wma:WM2015_1334"/>
<organism evidence="1 2">
    <name type="scientific">Wenzhouxiangella marina</name>
    <dbReference type="NCBI Taxonomy" id="1579979"/>
    <lineage>
        <taxon>Bacteria</taxon>
        <taxon>Pseudomonadati</taxon>
        <taxon>Pseudomonadota</taxon>
        <taxon>Gammaproteobacteria</taxon>
        <taxon>Chromatiales</taxon>
        <taxon>Wenzhouxiangellaceae</taxon>
        <taxon>Wenzhouxiangella</taxon>
    </lineage>
</organism>
<name>A0A0K0XVR3_9GAMM</name>
<protein>
    <submittedName>
        <fullName evidence="1">Enterochelin esterase</fullName>
    </submittedName>
</protein>
<dbReference type="Proteomes" id="UP000066624">
    <property type="component" value="Chromosome"/>
</dbReference>
<evidence type="ECO:0000313" key="2">
    <source>
        <dbReference type="Proteomes" id="UP000066624"/>
    </source>
</evidence>
<dbReference type="EMBL" id="CP012154">
    <property type="protein sequence ID" value="AKS41706.1"/>
    <property type="molecule type" value="Genomic_DNA"/>
</dbReference>
<dbReference type="RefSeq" id="WP_049725328.1">
    <property type="nucleotide sequence ID" value="NZ_CP012154.1"/>
</dbReference>
<dbReference type="InterPro" id="IPR029058">
    <property type="entry name" value="AB_hydrolase_fold"/>
</dbReference>
<accession>A0A0K0XVR3</accession>
<dbReference type="OrthoDB" id="6381520at2"/>